<dbReference type="RefSeq" id="WP_067080046.1">
    <property type="nucleotide sequence ID" value="NZ_LRFG02000001.1"/>
</dbReference>
<feature type="chain" id="PRO_5046718891" evidence="1">
    <location>
        <begin position="21"/>
        <end position="241"/>
    </location>
</feature>
<evidence type="ECO:0000313" key="2">
    <source>
        <dbReference type="EMBL" id="PCO06508.1"/>
    </source>
</evidence>
<dbReference type="InterPro" id="IPR007497">
    <property type="entry name" value="SIMPL/DUF541"/>
</dbReference>
<dbReference type="Pfam" id="PF04402">
    <property type="entry name" value="SIMPL"/>
    <property type="match status" value="1"/>
</dbReference>
<evidence type="ECO:0000313" key="3">
    <source>
        <dbReference type="Proteomes" id="UP000218427"/>
    </source>
</evidence>
<reference evidence="2" key="1">
    <citation type="submission" date="2017-08" db="EMBL/GenBank/DDBJ databases">
        <title>Microbulbifer marisrubri sp. nov., a halophilic alphaproteobacterium isolated from marine sediment of the Yellow Sea, China.</title>
        <authorList>
            <person name="Zhang G."/>
            <person name="Xiong Q."/>
        </authorList>
    </citation>
    <scope>NUCLEOTIDE SEQUENCE [LARGE SCALE GENOMIC DNA]</scope>
    <source>
        <strain evidence="2">WRN-8</strain>
    </source>
</reference>
<sequence>MNMVKISLTALLALMLTACGNDGAPREHGTLVSISAQGEATRVPDVAGISAGVVTEAEESDAAMKANAKQMEKVIKAIRKAGIEEKDIQTSGISLTPRYEYPQNTAGSPNRPGRTLVGYVARNTVNLKVRDIGKLGDVLSALTEAGANQIHGPSLEVGDPEPALAEARQQALAKAQARVQTYADALGMKVHRLVSVSEGGSGGMPRPMMRAEMASADARTPVAPGETTLSVNLDLVFELED</sequence>
<dbReference type="EMBL" id="LRFG02000001">
    <property type="protein sequence ID" value="PCO06508.1"/>
    <property type="molecule type" value="Genomic_DNA"/>
</dbReference>
<accession>A0ABX4I2V3</accession>
<dbReference type="Gene3D" id="3.30.70.2970">
    <property type="entry name" value="Protein of unknown function (DUF541), domain 2"/>
    <property type="match status" value="1"/>
</dbReference>
<dbReference type="PROSITE" id="PS51257">
    <property type="entry name" value="PROKAR_LIPOPROTEIN"/>
    <property type="match status" value="1"/>
</dbReference>
<dbReference type="InterPro" id="IPR052022">
    <property type="entry name" value="26kDa_periplasmic_antigen"/>
</dbReference>
<gene>
    <name evidence="2" type="ORF">AWR36_001600</name>
</gene>
<feature type="signal peptide" evidence="1">
    <location>
        <begin position="1"/>
        <end position="20"/>
    </location>
</feature>
<keyword evidence="3" id="KW-1185">Reference proteome</keyword>
<evidence type="ECO:0000256" key="1">
    <source>
        <dbReference type="SAM" id="SignalP"/>
    </source>
</evidence>
<dbReference type="Proteomes" id="UP000218427">
    <property type="component" value="Unassembled WGS sequence"/>
</dbReference>
<protein>
    <submittedName>
        <fullName evidence="2">SIMPL domain-containing protein</fullName>
    </submittedName>
</protein>
<dbReference type="PANTHER" id="PTHR34387:SF1">
    <property type="entry name" value="PERIPLASMIC IMMUNOGENIC PROTEIN"/>
    <property type="match status" value="1"/>
</dbReference>
<comment type="caution">
    <text evidence="2">The sequence shown here is derived from an EMBL/GenBank/DDBJ whole genome shotgun (WGS) entry which is preliminary data.</text>
</comment>
<dbReference type="Gene3D" id="3.30.110.170">
    <property type="entry name" value="Protein of unknown function (DUF541), domain 1"/>
    <property type="match status" value="1"/>
</dbReference>
<keyword evidence="1" id="KW-0732">Signal</keyword>
<proteinExistence type="predicted"/>
<organism evidence="2 3">
    <name type="scientific">Microbulbifer flavimaris</name>
    <dbReference type="NCBI Taxonomy" id="1781068"/>
    <lineage>
        <taxon>Bacteria</taxon>
        <taxon>Pseudomonadati</taxon>
        <taxon>Pseudomonadota</taxon>
        <taxon>Gammaproteobacteria</taxon>
        <taxon>Cellvibrionales</taxon>
        <taxon>Microbulbiferaceae</taxon>
        <taxon>Microbulbifer</taxon>
    </lineage>
</organism>
<dbReference type="PANTHER" id="PTHR34387">
    <property type="entry name" value="SLR1258 PROTEIN"/>
    <property type="match status" value="1"/>
</dbReference>
<name>A0ABX4I2V3_9GAMM</name>